<feature type="region of interest" description="Disordered" evidence="6">
    <location>
        <begin position="144"/>
        <end position="171"/>
    </location>
</feature>
<comment type="caution">
    <text evidence="9">The sequence shown here is derived from an EMBL/GenBank/DDBJ whole genome shotgun (WGS) entry which is preliminary data.</text>
</comment>
<keyword evidence="1 5" id="KW-0597">Phosphoprotein</keyword>
<dbReference type="CDD" id="cd17535">
    <property type="entry name" value="REC_NarL-like"/>
    <property type="match status" value="1"/>
</dbReference>
<dbReference type="PROSITE" id="PS00622">
    <property type="entry name" value="HTH_LUXR_1"/>
    <property type="match status" value="1"/>
</dbReference>
<evidence type="ECO:0000256" key="3">
    <source>
        <dbReference type="ARBA" id="ARBA00023125"/>
    </source>
</evidence>
<dbReference type="Pfam" id="PF00196">
    <property type="entry name" value="GerE"/>
    <property type="match status" value="1"/>
</dbReference>
<dbReference type="InterPro" id="IPR001789">
    <property type="entry name" value="Sig_transdc_resp-reg_receiver"/>
</dbReference>
<feature type="modified residue" description="4-aspartylphosphate" evidence="5">
    <location>
        <position position="57"/>
    </location>
</feature>
<sequence length="231" mass="24026">MSGPIRVVVADDQQVMREGLVALLGLIDGIEVVGDAGDGEGALRATAERRPDVVLMDLRMPGTDGVAATERIGREHPGVAVLVLTTYDDDESIAAALRAGAHGYLTKDTGRDGIAAAVRAAAAGQAAFTPGVSRRLAEAMAVRGVAPEEARDEPEGAGGAEPVQEPPDGLTRREAEVVGLIARGLSNAEIGGTLFIAESTVKTHVNNAFAKTGLRNRTEAAAYARRNRLDR</sequence>
<reference evidence="9" key="1">
    <citation type="submission" date="2023-01" db="EMBL/GenBank/DDBJ databases">
        <title>Draft genome sequence of Nocardiopsis sp. LSu2-4 isolated from halophytes.</title>
        <authorList>
            <person name="Duangmal K."/>
            <person name="Chantavorakit T."/>
        </authorList>
    </citation>
    <scope>NUCLEOTIDE SEQUENCE</scope>
    <source>
        <strain evidence="9">LSu2-4</strain>
    </source>
</reference>
<dbReference type="Proteomes" id="UP001165685">
    <property type="component" value="Unassembled WGS sequence"/>
</dbReference>
<evidence type="ECO:0000313" key="10">
    <source>
        <dbReference type="Proteomes" id="UP001165685"/>
    </source>
</evidence>
<keyword evidence="10" id="KW-1185">Reference proteome</keyword>
<evidence type="ECO:0000256" key="6">
    <source>
        <dbReference type="SAM" id="MobiDB-lite"/>
    </source>
</evidence>
<gene>
    <name evidence="9" type="ORF">O4U47_14220</name>
</gene>
<dbReference type="PRINTS" id="PR00038">
    <property type="entry name" value="HTHLUXR"/>
</dbReference>
<dbReference type="InterPro" id="IPR016032">
    <property type="entry name" value="Sig_transdc_resp-reg_C-effctor"/>
</dbReference>
<name>A0ABT4TMQ0_9ACTN</name>
<dbReference type="RefSeq" id="WP_270678323.1">
    <property type="nucleotide sequence ID" value="NZ_JAQFWP010000024.1"/>
</dbReference>
<dbReference type="PROSITE" id="PS50043">
    <property type="entry name" value="HTH_LUXR_2"/>
    <property type="match status" value="1"/>
</dbReference>
<evidence type="ECO:0000259" key="7">
    <source>
        <dbReference type="PROSITE" id="PS50043"/>
    </source>
</evidence>
<evidence type="ECO:0000256" key="1">
    <source>
        <dbReference type="ARBA" id="ARBA00022553"/>
    </source>
</evidence>
<dbReference type="CDD" id="cd06170">
    <property type="entry name" value="LuxR_C_like"/>
    <property type="match status" value="1"/>
</dbReference>
<dbReference type="Gene3D" id="3.40.50.2300">
    <property type="match status" value="1"/>
</dbReference>
<keyword evidence="4" id="KW-0804">Transcription</keyword>
<organism evidence="9 10">
    <name type="scientific">Nocardiopsis suaedae</name>
    <dbReference type="NCBI Taxonomy" id="3018444"/>
    <lineage>
        <taxon>Bacteria</taxon>
        <taxon>Bacillati</taxon>
        <taxon>Actinomycetota</taxon>
        <taxon>Actinomycetes</taxon>
        <taxon>Streptosporangiales</taxon>
        <taxon>Nocardiopsidaceae</taxon>
        <taxon>Nocardiopsis</taxon>
    </lineage>
</organism>
<keyword evidence="3" id="KW-0238">DNA-binding</keyword>
<keyword evidence="2" id="KW-0805">Transcription regulation</keyword>
<dbReference type="InterPro" id="IPR000792">
    <property type="entry name" value="Tscrpt_reg_LuxR_C"/>
</dbReference>
<dbReference type="Pfam" id="PF00072">
    <property type="entry name" value="Response_reg"/>
    <property type="match status" value="1"/>
</dbReference>
<dbReference type="InterPro" id="IPR058245">
    <property type="entry name" value="NreC/VraR/RcsB-like_REC"/>
</dbReference>
<evidence type="ECO:0000256" key="4">
    <source>
        <dbReference type="ARBA" id="ARBA00023163"/>
    </source>
</evidence>
<accession>A0ABT4TMQ0</accession>
<dbReference type="PROSITE" id="PS50110">
    <property type="entry name" value="RESPONSE_REGULATORY"/>
    <property type="match status" value="1"/>
</dbReference>
<evidence type="ECO:0000256" key="2">
    <source>
        <dbReference type="ARBA" id="ARBA00023015"/>
    </source>
</evidence>
<dbReference type="EMBL" id="JAQFWP010000024">
    <property type="protein sequence ID" value="MDA2805670.1"/>
    <property type="molecule type" value="Genomic_DNA"/>
</dbReference>
<evidence type="ECO:0000259" key="8">
    <source>
        <dbReference type="PROSITE" id="PS50110"/>
    </source>
</evidence>
<dbReference type="PANTHER" id="PTHR43214:SF24">
    <property type="entry name" value="TRANSCRIPTIONAL REGULATORY PROTEIN NARL-RELATED"/>
    <property type="match status" value="1"/>
</dbReference>
<dbReference type="SMART" id="SM00421">
    <property type="entry name" value="HTH_LUXR"/>
    <property type="match status" value="1"/>
</dbReference>
<feature type="domain" description="HTH luxR-type" evidence="7">
    <location>
        <begin position="163"/>
        <end position="228"/>
    </location>
</feature>
<feature type="domain" description="Response regulatory" evidence="8">
    <location>
        <begin position="6"/>
        <end position="122"/>
    </location>
</feature>
<evidence type="ECO:0000313" key="9">
    <source>
        <dbReference type="EMBL" id="MDA2805670.1"/>
    </source>
</evidence>
<evidence type="ECO:0000256" key="5">
    <source>
        <dbReference type="PROSITE-ProRule" id="PRU00169"/>
    </source>
</evidence>
<dbReference type="PANTHER" id="PTHR43214">
    <property type="entry name" value="TWO-COMPONENT RESPONSE REGULATOR"/>
    <property type="match status" value="1"/>
</dbReference>
<proteinExistence type="predicted"/>
<protein>
    <submittedName>
        <fullName evidence="9">Response regulator transcription factor</fullName>
    </submittedName>
</protein>
<dbReference type="InterPro" id="IPR039420">
    <property type="entry name" value="WalR-like"/>
</dbReference>
<dbReference type="SUPFAM" id="SSF52172">
    <property type="entry name" value="CheY-like"/>
    <property type="match status" value="1"/>
</dbReference>
<dbReference type="InterPro" id="IPR011006">
    <property type="entry name" value="CheY-like_superfamily"/>
</dbReference>
<dbReference type="SUPFAM" id="SSF46894">
    <property type="entry name" value="C-terminal effector domain of the bipartite response regulators"/>
    <property type="match status" value="1"/>
</dbReference>
<dbReference type="SMART" id="SM00448">
    <property type="entry name" value="REC"/>
    <property type="match status" value="1"/>
</dbReference>